<sequence length="385" mass="42294">MKNAIEVKNEVFEMTRKYKELMQKITQDLYDNPELGGKEYFAQKLVGKILDENGFDVEYGILDFETAFTGRYRNSSNGANIGLLVEYDALPEIGHGCGHNASCAISIVSAVILKGIMDKYNLEGTITVFGTPGEETICSKVRMAEEGVFDKLDIAMMVHAYDKWMIDCRTMALDSIEIVFKGKSVHAAAAPEDGVNALDAIMLTFSGINCLRQHIKDGSRIHGIVCDGGEAPNTVPGYGRARFYTRAEKRDYLDVISRKLKNCAEGAAIATGCSLEINNFETSLDNIKPCDKLMELFAANLAEIHDDSGIDMSPIMIGSTDVGNVSQIVPTIHPLMGLVKNGCILHTKEFADETIKEYAFENIAEAVYAVTCTAIDRIIEPDDII</sequence>
<reference evidence="3 4" key="1">
    <citation type="submission" date="2016-11" db="EMBL/GenBank/DDBJ databases">
        <authorList>
            <person name="Jaros S."/>
            <person name="Januszkiewicz K."/>
            <person name="Wedrychowicz H."/>
        </authorList>
    </citation>
    <scope>NUCLEOTIDE SEQUENCE [LARGE SCALE GENOMIC DNA]</scope>
    <source>
        <strain evidence="3 4">DSM 17477</strain>
    </source>
</reference>
<dbReference type="CDD" id="cd03887">
    <property type="entry name" value="M20_Acy1L2"/>
    <property type="match status" value="1"/>
</dbReference>
<dbReference type="PIRSF" id="PIRSF037226">
    <property type="entry name" value="Amidohydrolase_ACY1L2_prd"/>
    <property type="match status" value="1"/>
</dbReference>
<dbReference type="SUPFAM" id="SSF55031">
    <property type="entry name" value="Bacterial exopeptidase dimerisation domain"/>
    <property type="match status" value="1"/>
</dbReference>
<evidence type="ECO:0000313" key="4">
    <source>
        <dbReference type="Proteomes" id="UP000184052"/>
    </source>
</evidence>
<dbReference type="InterPro" id="IPR036264">
    <property type="entry name" value="Bact_exopeptidase_dim_dom"/>
</dbReference>
<dbReference type="InterPro" id="IPR017439">
    <property type="entry name" value="Amidohydrolase"/>
</dbReference>
<comment type="similarity">
    <text evidence="1">Belongs to the peptidase M20A family.</text>
</comment>
<dbReference type="InterPro" id="IPR017144">
    <property type="entry name" value="Xaa-Arg_dipeptidase"/>
</dbReference>
<dbReference type="InterPro" id="IPR011650">
    <property type="entry name" value="Peptidase_M20_dimer"/>
</dbReference>
<dbReference type="InterPro" id="IPR052030">
    <property type="entry name" value="Peptidase_M20/M20A_hydrolases"/>
</dbReference>
<proteinExistence type="inferred from homology"/>
<dbReference type="PANTHER" id="PTHR30575:SF0">
    <property type="entry name" value="XAA-ARG DIPEPTIDASE"/>
    <property type="match status" value="1"/>
</dbReference>
<dbReference type="FunFam" id="3.30.70.360:FF:000004">
    <property type="entry name" value="Peptidase M20 domain-containing protein 2"/>
    <property type="match status" value="1"/>
</dbReference>
<keyword evidence="3" id="KW-0378">Hydrolase</keyword>
<dbReference type="GO" id="GO:0046657">
    <property type="term" value="P:folic acid catabolic process"/>
    <property type="evidence" value="ECO:0007669"/>
    <property type="project" value="TreeGrafter"/>
</dbReference>
<dbReference type="NCBIfam" id="TIGR01891">
    <property type="entry name" value="amidohydrolases"/>
    <property type="match status" value="1"/>
</dbReference>
<feature type="domain" description="Peptidase M20 dimerisation" evidence="2">
    <location>
        <begin position="175"/>
        <end position="265"/>
    </location>
</feature>
<name>A0A1M6F4Y6_9FIRM</name>
<dbReference type="Pfam" id="PF07687">
    <property type="entry name" value="M20_dimer"/>
    <property type="match status" value="1"/>
</dbReference>
<evidence type="ECO:0000259" key="2">
    <source>
        <dbReference type="Pfam" id="PF07687"/>
    </source>
</evidence>
<protein>
    <recommendedName>
        <fullName evidence="1">Peptidase M20 domain-containing protein 2</fullName>
    </recommendedName>
</protein>
<keyword evidence="4" id="KW-1185">Reference proteome</keyword>
<dbReference type="Pfam" id="PF01546">
    <property type="entry name" value="Peptidase_M20"/>
    <property type="match status" value="1"/>
</dbReference>
<dbReference type="Proteomes" id="UP000184052">
    <property type="component" value="Unassembled WGS sequence"/>
</dbReference>
<accession>A0A1M6F4Y6</accession>
<dbReference type="Gene3D" id="3.40.630.10">
    <property type="entry name" value="Zn peptidases"/>
    <property type="match status" value="1"/>
</dbReference>
<dbReference type="SUPFAM" id="SSF53187">
    <property type="entry name" value="Zn-dependent exopeptidases"/>
    <property type="match status" value="1"/>
</dbReference>
<dbReference type="RefSeq" id="WP_073048825.1">
    <property type="nucleotide sequence ID" value="NZ_FQZL01000008.1"/>
</dbReference>
<dbReference type="GO" id="GO:0016805">
    <property type="term" value="F:dipeptidase activity"/>
    <property type="evidence" value="ECO:0007669"/>
    <property type="project" value="InterPro"/>
</dbReference>
<evidence type="ECO:0000256" key="1">
    <source>
        <dbReference type="PIRNR" id="PIRNR037226"/>
    </source>
</evidence>
<dbReference type="GO" id="GO:0005737">
    <property type="term" value="C:cytoplasm"/>
    <property type="evidence" value="ECO:0007669"/>
    <property type="project" value="TreeGrafter"/>
</dbReference>
<evidence type="ECO:0000313" key="3">
    <source>
        <dbReference type="EMBL" id="SHI92726.1"/>
    </source>
</evidence>
<dbReference type="EMBL" id="FQZL01000008">
    <property type="protein sequence ID" value="SHI92726.1"/>
    <property type="molecule type" value="Genomic_DNA"/>
</dbReference>
<dbReference type="STRING" id="1121476.SAMN02745751_01354"/>
<dbReference type="Gene3D" id="3.30.70.360">
    <property type="match status" value="1"/>
</dbReference>
<dbReference type="PANTHER" id="PTHR30575">
    <property type="entry name" value="PEPTIDASE M20"/>
    <property type="match status" value="1"/>
</dbReference>
<dbReference type="AlphaFoldDB" id="A0A1M6F4Y6"/>
<dbReference type="GO" id="GO:0071713">
    <property type="term" value="F:para-aminobenzoyl-glutamate hydrolase activity"/>
    <property type="evidence" value="ECO:0007669"/>
    <property type="project" value="TreeGrafter"/>
</dbReference>
<dbReference type="InterPro" id="IPR002933">
    <property type="entry name" value="Peptidase_M20"/>
</dbReference>
<dbReference type="OrthoDB" id="9781032at2"/>
<organism evidence="3 4">
    <name type="scientific">Dethiosulfatibacter aminovorans DSM 17477</name>
    <dbReference type="NCBI Taxonomy" id="1121476"/>
    <lineage>
        <taxon>Bacteria</taxon>
        <taxon>Bacillati</taxon>
        <taxon>Bacillota</taxon>
        <taxon>Tissierellia</taxon>
        <taxon>Dethiosulfatibacter</taxon>
    </lineage>
</organism>
<gene>
    <name evidence="3" type="ORF">SAMN02745751_01354</name>
</gene>